<organism evidence="5 6">
    <name type="scientific">Candidatus Synechococcus calcipolaris G9</name>
    <dbReference type="NCBI Taxonomy" id="1497997"/>
    <lineage>
        <taxon>Bacteria</taxon>
        <taxon>Bacillati</taxon>
        <taxon>Cyanobacteriota</taxon>
        <taxon>Cyanophyceae</taxon>
        <taxon>Synechococcales</taxon>
        <taxon>Synechococcaceae</taxon>
        <taxon>Synechococcus</taxon>
    </lineage>
</organism>
<name>A0ABT6EYH3_9SYNE</name>
<dbReference type="Pfam" id="PF05757">
    <property type="entry name" value="PsbQ"/>
    <property type="match status" value="1"/>
</dbReference>
<gene>
    <name evidence="5" type="primary">psbQ</name>
    <name evidence="5" type="ORF">L3556_07830</name>
</gene>
<dbReference type="InterPro" id="IPR023222">
    <property type="entry name" value="PsbQ-like_dom_sf"/>
</dbReference>
<keyword evidence="2" id="KW-0793">Thylakoid</keyword>
<dbReference type="Gene3D" id="1.20.120.290">
    <property type="entry name" value="Oxygen-evolving enhancer protein 3 (PsbQ), four-helix up-down bundle"/>
    <property type="match status" value="1"/>
</dbReference>
<keyword evidence="6" id="KW-1185">Reference proteome</keyword>
<reference evidence="5" key="1">
    <citation type="journal article" date="2022" name="Genome Biol. Evol.">
        <title>A New Gene Family Diagnostic for Intracellular Biomineralization of Amorphous Ca Carbonates by Cyanobacteria.</title>
        <authorList>
            <person name="Benzerara K."/>
            <person name="Duprat E."/>
            <person name="Bitard-Feildel T."/>
            <person name="Caumes G."/>
            <person name="Cassier-Chauvat C."/>
            <person name="Chauvat F."/>
            <person name="Dezi M."/>
            <person name="Diop S.I."/>
            <person name="Gaschignard G."/>
            <person name="Gorgen S."/>
            <person name="Gugger M."/>
            <person name="Lopez-Garcia P."/>
            <person name="Millet M."/>
            <person name="Skouri-Panet F."/>
            <person name="Moreira D."/>
            <person name="Callebaut I."/>
        </authorList>
    </citation>
    <scope>NUCLEOTIDE SEQUENCE</scope>
    <source>
        <strain evidence="5">G9</strain>
    </source>
</reference>
<feature type="chain" id="PRO_5047334404" evidence="4">
    <location>
        <begin position="26"/>
        <end position="154"/>
    </location>
</feature>
<evidence type="ECO:0000256" key="2">
    <source>
        <dbReference type="ARBA" id="ARBA00023078"/>
    </source>
</evidence>
<reference evidence="5" key="2">
    <citation type="submission" date="2022-01" db="EMBL/GenBank/DDBJ databases">
        <authorList>
            <person name="Zivanovic Y."/>
            <person name="Moreira D."/>
            <person name="Lopez-Garcia P."/>
        </authorList>
    </citation>
    <scope>NUCLEOTIDE SEQUENCE</scope>
    <source>
        <strain evidence="5">G9</strain>
    </source>
</reference>
<evidence type="ECO:0000256" key="3">
    <source>
        <dbReference type="ARBA" id="ARBA00023136"/>
    </source>
</evidence>
<evidence type="ECO:0000256" key="4">
    <source>
        <dbReference type="SAM" id="SignalP"/>
    </source>
</evidence>
<dbReference type="NCBIfam" id="TIGR03042">
    <property type="entry name" value="PS_II_psbQ_bact"/>
    <property type="match status" value="1"/>
</dbReference>
<dbReference type="SUPFAM" id="SSF101112">
    <property type="entry name" value="Oxygen-evolving enhancer protein 3"/>
    <property type="match status" value="1"/>
</dbReference>
<dbReference type="PROSITE" id="PS51257">
    <property type="entry name" value="PROKAR_LIPOPROTEIN"/>
    <property type="match status" value="1"/>
</dbReference>
<keyword evidence="3" id="KW-0472">Membrane</keyword>
<dbReference type="RefSeq" id="WP_277866733.1">
    <property type="nucleotide sequence ID" value="NZ_JAKKUT010000002.1"/>
</dbReference>
<sequence length="154" mass="17013">MTAFRLKNWLPLVLGLIAVVLVSCGAPPAAIQPPPTYTPEQLTRIDDYLMGIEANAQRFAELEQDIATGDWQDVQGIMRGPLGAMLQDMRFLNRNLLPKDQPIATKLTRSLFDHFVDIDQAADSKNTIAAQKGLSAAEQDFELYLKLMPLADAS</sequence>
<accession>A0ABT6EYH3</accession>
<dbReference type="EMBL" id="JAKKUT010000002">
    <property type="protein sequence ID" value="MDG2990838.1"/>
    <property type="molecule type" value="Genomic_DNA"/>
</dbReference>
<dbReference type="InterPro" id="IPR008797">
    <property type="entry name" value="PSII_PsbQ"/>
</dbReference>
<proteinExistence type="predicted"/>
<feature type="signal peptide" evidence="4">
    <location>
        <begin position="1"/>
        <end position="25"/>
    </location>
</feature>
<evidence type="ECO:0000313" key="5">
    <source>
        <dbReference type="EMBL" id="MDG2990838.1"/>
    </source>
</evidence>
<comment type="subcellular location">
    <subcellularLocation>
        <location evidence="1">Membrane</location>
    </subcellularLocation>
</comment>
<dbReference type="Proteomes" id="UP001154265">
    <property type="component" value="Unassembled WGS sequence"/>
</dbReference>
<dbReference type="InterPro" id="IPR017487">
    <property type="entry name" value="PSII_PsbQ_cyanobac"/>
</dbReference>
<evidence type="ECO:0000256" key="1">
    <source>
        <dbReference type="ARBA" id="ARBA00004370"/>
    </source>
</evidence>
<protein>
    <submittedName>
        <fullName evidence="5">Photosystem II protein PsbQ</fullName>
    </submittedName>
</protein>
<comment type="caution">
    <text evidence="5">The sequence shown here is derived from an EMBL/GenBank/DDBJ whole genome shotgun (WGS) entry which is preliminary data.</text>
</comment>
<keyword evidence="4" id="KW-0732">Signal</keyword>
<evidence type="ECO:0000313" key="6">
    <source>
        <dbReference type="Proteomes" id="UP001154265"/>
    </source>
</evidence>